<proteinExistence type="predicted"/>
<evidence type="ECO:0000313" key="1">
    <source>
        <dbReference type="EMBL" id="KAI4300982.1"/>
    </source>
</evidence>
<keyword evidence="2" id="KW-1185">Reference proteome</keyword>
<evidence type="ECO:0000313" key="2">
    <source>
        <dbReference type="Proteomes" id="UP000828941"/>
    </source>
</evidence>
<accession>A0ACB9KUD7</accession>
<dbReference type="EMBL" id="CM039438">
    <property type="protein sequence ID" value="KAI4300982.1"/>
    <property type="molecule type" value="Genomic_DNA"/>
</dbReference>
<gene>
    <name evidence="1" type="ORF">L6164_034305</name>
</gene>
<reference evidence="1 2" key="1">
    <citation type="journal article" date="2022" name="DNA Res.">
        <title>Chromosomal-level genome assembly of the orchid tree Bauhinia variegata (Leguminosae; Cercidoideae) supports the allotetraploid origin hypothesis of Bauhinia.</title>
        <authorList>
            <person name="Zhong Y."/>
            <person name="Chen Y."/>
            <person name="Zheng D."/>
            <person name="Pang J."/>
            <person name="Liu Y."/>
            <person name="Luo S."/>
            <person name="Meng S."/>
            <person name="Qian L."/>
            <person name="Wei D."/>
            <person name="Dai S."/>
            <person name="Zhou R."/>
        </authorList>
    </citation>
    <scope>NUCLEOTIDE SEQUENCE [LARGE SCALE GENOMIC DNA]</scope>
    <source>
        <strain evidence="1">BV-YZ2020</strain>
    </source>
</reference>
<organism evidence="1 2">
    <name type="scientific">Bauhinia variegata</name>
    <name type="common">Purple orchid tree</name>
    <name type="synonym">Phanera variegata</name>
    <dbReference type="NCBI Taxonomy" id="167791"/>
    <lineage>
        <taxon>Eukaryota</taxon>
        <taxon>Viridiplantae</taxon>
        <taxon>Streptophyta</taxon>
        <taxon>Embryophyta</taxon>
        <taxon>Tracheophyta</taxon>
        <taxon>Spermatophyta</taxon>
        <taxon>Magnoliopsida</taxon>
        <taxon>eudicotyledons</taxon>
        <taxon>Gunneridae</taxon>
        <taxon>Pentapetalae</taxon>
        <taxon>rosids</taxon>
        <taxon>fabids</taxon>
        <taxon>Fabales</taxon>
        <taxon>Fabaceae</taxon>
        <taxon>Cercidoideae</taxon>
        <taxon>Cercideae</taxon>
        <taxon>Bauhiniinae</taxon>
        <taxon>Bauhinia</taxon>
    </lineage>
</organism>
<protein>
    <submittedName>
        <fullName evidence="1">Uncharacterized protein</fullName>
    </submittedName>
</protein>
<name>A0ACB9KUD7_BAUVA</name>
<dbReference type="Proteomes" id="UP000828941">
    <property type="component" value="Chromosome 13"/>
</dbReference>
<comment type="caution">
    <text evidence="1">The sequence shown here is derived from an EMBL/GenBank/DDBJ whole genome shotgun (WGS) entry which is preliminary data.</text>
</comment>
<sequence length="84" mass="9432">MANRTEELPVALVDNANAETQKVRNTQDKKALPFDSFLFRVSSLLWVDHTLSSTHQFSSASCVSRIGLIILVSSELLLIQLLRF</sequence>